<dbReference type="GO" id="GO:0005524">
    <property type="term" value="F:ATP binding"/>
    <property type="evidence" value="ECO:0007669"/>
    <property type="project" value="UniProtKB-KW"/>
</dbReference>
<dbReference type="SUPFAM" id="SSF56112">
    <property type="entry name" value="Protein kinase-like (PK-like)"/>
    <property type="match status" value="1"/>
</dbReference>
<dbReference type="Gene3D" id="2.60.120.560">
    <property type="entry name" value="Exo-inulinase, domain 1"/>
    <property type="match status" value="1"/>
</dbReference>
<evidence type="ECO:0000259" key="6">
    <source>
        <dbReference type="PROSITE" id="PS50011"/>
    </source>
</evidence>
<reference evidence="7 8" key="1">
    <citation type="submission" date="2021-01" db="EMBL/GenBank/DDBJ databases">
        <title>Whole genome shotgun sequence of Planobispora longispora NBRC 13918.</title>
        <authorList>
            <person name="Komaki H."/>
            <person name="Tamura T."/>
        </authorList>
    </citation>
    <scope>NUCLEOTIDE SEQUENCE [LARGE SCALE GENOMIC DNA]</scope>
    <source>
        <strain evidence="7 8">NBRC 13918</strain>
    </source>
</reference>
<accession>A0A8J3RLE5</accession>
<dbReference type="SMART" id="SM00220">
    <property type="entry name" value="S_TKc"/>
    <property type="match status" value="1"/>
</dbReference>
<dbReference type="PANTHER" id="PTHR43289">
    <property type="entry name" value="MITOGEN-ACTIVATED PROTEIN KINASE KINASE KINASE 20-RELATED"/>
    <property type="match status" value="1"/>
</dbReference>
<sequence length="625" mass="64645">MDPLRPGDPGRLGDYRLLGRLGEGGQGTVYLAEDPSGTPVAVKALHAAASSDPIRRRRFAGEAELIRQVSSFCVAEVLDADLDSERPYIVSEYVDGPSLKTAVETGGPRSGGTLRRLAVGTVTALAAIHQAGIVHRDVKPPNVLLGPDGPRVIDFGIARLLDTASTTTGHVVGTVAYMSPEQVAGARVDFASDMFSWAATMAYAAGGESPFGQDTVPAIMYRILHADPVLPPLPDDLREVVTACLARDPELRPTAREVLLRLIGDDDASGGAALLGRAEAQTRPAGAPAGEPATLTGEPAAFTGEPATLTGEPAAFAGGPATLTGEPAAFAGGPAAPAGEAVPAGEKATRLLTGPALPGRETAAPRSATTAASPGRPPARRWIWGAAAVVVALLVTAAVLILRPGGGDPASEAADAPLFSDDFSERTGWDGYTFNPDAPAEERTYRGHEIDRGVFSLRADSSYPSSPALSPVPAKTPVALSSPERDVLIGATAQVREGSTGTGALGLLCWWDENVPNGYRFLLGLDGTARVTRTARGDRLDVAPAVRADAPGVGQTVRLQAACRRTDAGTRLTFWVDGTQVLDVTDSRALPDAGNSQAGLIAQVPEGGDGLLTVSFDDFSLHRAR</sequence>
<dbReference type="CDD" id="cd14014">
    <property type="entry name" value="STKc_PknB_like"/>
    <property type="match status" value="1"/>
</dbReference>
<feature type="region of interest" description="Disordered" evidence="5">
    <location>
        <begin position="279"/>
        <end position="315"/>
    </location>
</feature>
<dbReference type="InterPro" id="IPR008271">
    <property type="entry name" value="Ser/Thr_kinase_AS"/>
</dbReference>
<name>A0A8J3RLE5_9ACTN</name>
<keyword evidence="2" id="KW-0547">Nucleotide-binding</keyword>
<dbReference type="InterPro" id="IPR011009">
    <property type="entry name" value="Kinase-like_dom_sf"/>
</dbReference>
<keyword evidence="1" id="KW-0808">Transferase</keyword>
<feature type="region of interest" description="Disordered" evidence="5">
    <location>
        <begin position="356"/>
        <end position="378"/>
    </location>
</feature>
<dbReference type="PROSITE" id="PS50011">
    <property type="entry name" value="PROTEIN_KINASE_DOM"/>
    <property type="match status" value="1"/>
</dbReference>
<gene>
    <name evidence="7" type="ORF">Plo01_08720</name>
</gene>
<dbReference type="EMBL" id="BOOH01000009">
    <property type="protein sequence ID" value="GIH74443.1"/>
    <property type="molecule type" value="Genomic_DNA"/>
</dbReference>
<keyword evidence="3" id="KW-0418">Kinase</keyword>
<dbReference type="InterPro" id="IPR000719">
    <property type="entry name" value="Prot_kinase_dom"/>
</dbReference>
<keyword evidence="8" id="KW-1185">Reference proteome</keyword>
<organism evidence="7 8">
    <name type="scientific">Planobispora longispora</name>
    <dbReference type="NCBI Taxonomy" id="28887"/>
    <lineage>
        <taxon>Bacteria</taxon>
        <taxon>Bacillati</taxon>
        <taxon>Actinomycetota</taxon>
        <taxon>Actinomycetes</taxon>
        <taxon>Streptosporangiales</taxon>
        <taxon>Streptosporangiaceae</taxon>
        <taxon>Planobispora</taxon>
    </lineage>
</organism>
<protein>
    <recommendedName>
        <fullName evidence="6">Protein kinase domain-containing protein</fullName>
    </recommendedName>
</protein>
<dbReference type="RefSeq" id="WP_203889180.1">
    <property type="nucleotide sequence ID" value="NZ_BOOH01000009.1"/>
</dbReference>
<feature type="domain" description="Protein kinase" evidence="6">
    <location>
        <begin position="15"/>
        <end position="263"/>
    </location>
</feature>
<dbReference type="AlphaFoldDB" id="A0A8J3RLE5"/>
<comment type="caution">
    <text evidence="7">The sequence shown here is derived from an EMBL/GenBank/DDBJ whole genome shotgun (WGS) entry which is preliminary data.</text>
</comment>
<evidence type="ECO:0000256" key="4">
    <source>
        <dbReference type="ARBA" id="ARBA00022840"/>
    </source>
</evidence>
<evidence type="ECO:0000313" key="7">
    <source>
        <dbReference type="EMBL" id="GIH74443.1"/>
    </source>
</evidence>
<dbReference type="PROSITE" id="PS00108">
    <property type="entry name" value="PROTEIN_KINASE_ST"/>
    <property type="match status" value="1"/>
</dbReference>
<feature type="compositionally biased region" description="Low complexity" evidence="5">
    <location>
        <begin position="362"/>
        <end position="374"/>
    </location>
</feature>
<evidence type="ECO:0000256" key="5">
    <source>
        <dbReference type="SAM" id="MobiDB-lite"/>
    </source>
</evidence>
<dbReference type="Proteomes" id="UP000616724">
    <property type="component" value="Unassembled WGS sequence"/>
</dbReference>
<evidence type="ECO:0000256" key="2">
    <source>
        <dbReference type="ARBA" id="ARBA00022741"/>
    </source>
</evidence>
<evidence type="ECO:0000313" key="8">
    <source>
        <dbReference type="Proteomes" id="UP000616724"/>
    </source>
</evidence>
<dbReference type="GO" id="GO:0004674">
    <property type="term" value="F:protein serine/threonine kinase activity"/>
    <property type="evidence" value="ECO:0007669"/>
    <property type="project" value="TreeGrafter"/>
</dbReference>
<proteinExistence type="predicted"/>
<evidence type="ECO:0000256" key="1">
    <source>
        <dbReference type="ARBA" id="ARBA00022679"/>
    </source>
</evidence>
<dbReference type="PANTHER" id="PTHR43289:SF34">
    <property type="entry name" value="SERINE_THREONINE-PROTEIN KINASE YBDM-RELATED"/>
    <property type="match status" value="1"/>
</dbReference>
<dbReference type="Pfam" id="PF00069">
    <property type="entry name" value="Pkinase"/>
    <property type="match status" value="1"/>
</dbReference>
<dbReference type="Gene3D" id="1.10.510.10">
    <property type="entry name" value="Transferase(Phosphotransferase) domain 1"/>
    <property type="match status" value="1"/>
</dbReference>
<evidence type="ECO:0000256" key="3">
    <source>
        <dbReference type="ARBA" id="ARBA00022777"/>
    </source>
</evidence>
<dbReference type="Gene3D" id="3.30.200.20">
    <property type="entry name" value="Phosphorylase Kinase, domain 1"/>
    <property type="match status" value="1"/>
</dbReference>
<keyword evidence="4" id="KW-0067">ATP-binding</keyword>